<name>A0AAW0T7F5_SCYPA</name>
<protein>
    <submittedName>
        <fullName evidence="2">Uncharacterized protein</fullName>
    </submittedName>
</protein>
<feature type="compositionally biased region" description="Polar residues" evidence="1">
    <location>
        <begin position="93"/>
        <end position="103"/>
    </location>
</feature>
<reference evidence="2 3" key="1">
    <citation type="submission" date="2023-03" db="EMBL/GenBank/DDBJ databases">
        <title>High-quality genome of Scylla paramamosain provides insights in environmental adaptation.</title>
        <authorList>
            <person name="Zhang L."/>
        </authorList>
    </citation>
    <scope>NUCLEOTIDE SEQUENCE [LARGE SCALE GENOMIC DNA]</scope>
    <source>
        <strain evidence="2">LZ_2023a</strain>
        <tissue evidence="2">Muscle</tissue>
    </source>
</reference>
<evidence type="ECO:0000313" key="3">
    <source>
        <dbReference type="Proteomes" id="UP001487740"/>
    </source>
</evidence>
<feature type="compositionally biased region" description="Low complexity" evidence="1">
    <location>
        <begin position="30"/>
        <end position="41"/>
    </location>
</feature>
<evidence type="ECO:0000313" key="2">
    <source>
        <dbReference type="EMBL" id="KAK8382357.1"/>
    </source>
</evidence>
<evidence type="ECO:0000256" key="1">
    <source>
        <dbReference type="SAM" id="MobiDB-lite"/>
    </source>
</evidence>
<organism evidence="2 3">
    <name type="scientific">Scylla paramamosain</name>
    <name type="common">Mud crab</name>
    <dbReference type="NCBI Taxonomy" id="85552"/>
    <lineage>
        <taxon>Eukaryota</taxon>
        <taxon>Metazoa</taxon>
        <taxon>Ecdysozoa</taxon>
        <taxon>Arthropoda</taxon>
        <taxon>Crustacea</taxon>
        <taxon>Multicrustacea</taxon>
        <taxon>Malacostraca</taxon>
        <taxon>Eumalacostraca</taxon>
        <taxon>Eucarida</taxon>
        <taxon>Decapoda</taxon>
        <taxon>Pleocyemata</taxon>
        <taxon>Brachyura</taxon>
        <taxon>Eubrachyura</taxon>
        <taxon>Portunoidea</taxon>
        <taxon>Portunidae</taxon>
        <taxon>Portuninae</taxon>
        <taxon>Scylla</taxon>
    </lineage>
</organism>
<keyword evidence="3" id="KW-1185">Reference proteome</keyword>
<sequence>MSDRTGDALIESTGDRTPKPARIQDPPLPSCFSSPLPLSGLRFGAGTQAPYRSRREGRAPPSAPPSGFVGAAVLRVLSSHTRNPPLDDDPQRYSGSCSSGVVS</sequence>
<dbReference type="EMBL" id="JARAKH010000039">
    <property type="protein sequence ID" value="KAK8382357.1"/>
    <property type="molecule type" value="Genomic_DNA"/>
</dbReference>
<accession>A0AAW0T7F5</accession>
<dbReference type="Proteomes" id="UP001487740">
    <property type="component" value="Unassembled WGS sequence"/>
</dbReference>
<dbReference type="AlphaFoldDB" id="A0AAW0T7F5"/>
<proteinExistence type="predicted"/>
<feature type="region of interest" description="Disordered" evidence="1">
    <location>
        <begin position="1"/>
        <end position="103"/>
    </location>
</feature>
<comment type="caution">
    <text evidence="2">The sequence shown here is derived from an EMBL/GenBank/DDBJ whole genome shotgun (WGS) entry which is preliminary data.</text>
</comment>
<gene>
    <name evidence="2" type="ORF">O3P69_015351</name>
</gene>